<accession>A0A4Q9MYP8</accession>
<reference evidence="2" key="1">
    <citation type="submission" date="2019-01" db="EMBL/GenBank/DDBJ databases">
        <title>Draft genome sequences of three monokaryotic isolates of the white-rot basidiomycete fungus Dichomitus squalens.</title>
        <authorList>
            <consortium name="DOE Joint Genome Institute"/>
            <person name="Lopez S.C."/>
            <person name="Andreopoulos B."/>
            <person name="Pangilinan J."/>
            <person name="Lipzen A."/>
            <person name="Riley R."/>
            <person name="Ahrendt S."/>
            <person name="Ng V."/>
            <person name="Barry K."/>
            <person name="Daum C."/>
            <person name="Grigoriev I.V."/>
            <person name="Hilden K.S."/>
            <person name="Makela M.R."/>
            <person name="de Vries R.P."/>
        </authorList>
    </citation>
    <scope>NUCLEOTIDE SEQUENCE [LARGE SCALE GENOMIC DNA]</scope>
    <source>
        <strain evidence="2">OM18370.1</strain>
    </source>
</reference>
<dbReference type="EMBL" id="ML143392">
    <property type="protein sequence ID" value="TBU33250.1"/>
    <property type="molecule type" value="Genomic_DNA"/>
</dbReference>
<gene>
    <name evidence="2" type="ORF">BD311DRAFT_749512</name>
</gene>
<dbReference type="Proteomes" id="UP000292957">
    <property type="component" value="Unassembled WGS sequence"/>
</dbReference>
<dbReference type="AlphaFoldDB" id="A0A4Q9MYP8"/>
<sequence length="77" mass="8307">MEMSRWSSGRRPRINSSSTSPMRGTLLTSGIIAFSSVATSIAIVMQDRRQRLGCDAEATCSKQCGGYGGCERAGCWK</sequence>
<evidence type="ECO:0000256" key="1">
    <source>
        <dbReference type="SAM" id="MobiDB-lite"/>
    </source>
</evidence>
<name>A0A4Q9MYP8_9APHY</name>
<evidence type="ECO:0000313" key="2">
    <source>
        <dbReference type="EMBL" id="TBU33250.1"/>
    </source>
</evidence>
<protein>
    <submittedName>
        <fullName evidence="2">Uncharacterized protein</fullName>
    </submittedName>
</protein>
<proteinExistence type="predicted"/>
<feature type="compositionally biased region" description="Polar residues" evidence="1">
    <location>
        <begin position="14"/>
        <end position="24"/>
    </location>
</feature>
<feature type="region of interest" description="Disordered" evidence="1">
    <location>
        <begin position="1"/>
        <end position="24"/>
    </location>
</feature>
<organism evidence="2">
    <name type="scientific">Dichomitus squalens</name>
    <dbReference type="NCBI Taxonomy" id="114155"/>
    <lineage>
        <taxon>Eukaryota</taxon>
        <taxon>Fungi</taxon>
        <taxon>Dikarya</taxon>
        <taxon>Basidiomycota</taxon>
        <taxon>Agaricomycotina</taxon>
        <taxon>Agaricomycetes</taxon>
        <taxon>Polyporales</taxon>
        <taxon>Polyporaceae</taxon>
        <taxon>Dichomitus</taxon>
    </lineage>
</organism>